<organism evidence="2 3">
    <name type="scientific">Takifugu flavidus</name>
    <name type="common">sansaifugu</name>
    <dbReference type="NCBI Taxonomy" id="433684"/>
    <lineage>
        <taxon>Eukaryota</taxon>
        <taxon>Metazoa</taxon>
        <taxon>Chordata</taxon>
        <taxon>Craniata</taxon>
        <taxon>Vertebrata</taxon>
        <taxon>Euteleostomi</taxon>
        <taxon>Actinopterygii</taxon>
        <taxon>Neopterygii</taxon>
        <taxon>Teleostei</taxon>
        <taxon>Neoteleostei</taxon>
        <taxon>Acanthomorphata</taxon>
        <taxon>Eupercaria</taxon>
        <taxon>Tetraodontiformes</taxon>
        <taxon>Tetradontoidea</taxon>
        <taxon>Tetraodontidae</taxon>
        <taxon>Takifugu</taxon>
    </lineage>
</organism>
<dbReference type="GO" id="GO:0005737">
    <property type="term" value="C:cytoplasm"/>
    <property type="evidence" value="ECO:0007669"/>
    <property type="project" value="TreeGrafter"/>
</dbReference>
<reference evidence="2 3" key="1">
    <citation type="submission" date="2019-04" db="EMBL/GenBank/DDBJ databases">
        <title>Chromosome genome assembly for Takifugu flavidus.</title>
        <authorList>
            <person name="Xiao S."/>
        </authorList>
    </citation>
    <scope>NUCLEOTIDE SEQUENCE [LARGE SCALE GENOMIC DNA]</scope>
    <source>
        <strain evidence="2">HTHZ2018</strain>
        <tissue evidence="2">Muscle</tissue>
    </source>
</reference>
<feature type="compositionally biased region" description="Basic and acidic residues" evidence="1">
    <location>
        <begin position="588"/>
        <end position="607"/>
    </location>
</feature>
<comment type="caution">
    <text evidence="2">The sequence shown here is derived from an EMBL/GenBank/DDBJ whole genome shotgun (WGS) entry which is preliminary data.</text>
</comment>
<dbReference type="Pfam" id="PF10154">
    <property type="entry name" value="Fy-3"/>
    <property type="match status" value="2"/>
</dbReference>
<dbReference type="PANTHER" id="PTHR16525">
    <property type="entry name" value="PROTEIN C12ORF4"/>
    <property type="match status" value="1"/>
</dbReference>
<feature type="region of interest" description="Disordered" evidence="1">
    <location>
        <begin position="583"/>
        <end position="611"/>
    </location>
</feature>
<protein>
    <recommendedName>
        <fullName evidence="4">CL004 protein</fullName>
    </recommendedName>
</protein>
<evidence type="ECO:0000313" key="2">
    <source>
        <dbReference type="EMBL" id="TWW76312.1"/>
    </source>
</evidence>
<accession>A0A5C6P9A5</accession>
<dbReference type="Proteomes" id="UP000324091">
    <property type="component" value="Chromosome 13"/>
</dbReference>
<sequence>MKKSKCKTSSSSEKEFVFEFKAGKHNCVLKVPLQFPAQENISDLHGRLMLLHKIPCYIENELKSALSDFIDRETTLDYDREAEQALQRLTMGDVDVNQLTDAWARSYVETTLEHARPEEPSWDEDFADVYHELIHSPASDTLLNLEHNYFVSISELISERDMEIKKLQERQTSEMDKVMHELGNTLSDQDVNAVASQHFDAQQVLENKWASELKQVTEIQKQEYQEWVVKLHQDLQKSTNSSKINEEIMVQSGQLSELTDSGSRVFEEQPLLEESFTIHLGAQLKTMHNLRLVRADVLDFCKHRRHGSSGTKLRRLQTALSLYSSSLCGLVLLVDNRVNSYSGIKREERRGEEGRRGEERRGEERRGGERRGEGGGEKRGEEGRGERRGEERRERRGGGEEGGGEEGRGGGEEGRGGERRGEERRGEGREGRGEEKERRGEERRGGEERREERRGGRRGEERRGEERRGGEGRERRGGEGEERRGGERGGERREERRGEERRGEEKERRGEEREERRGEEGRGEEERRRGRGEGLRTKLTVTDLPSVLADFATVAKECTDFHFLCLEEQLEEVQQVLLYARAQRSSKHKEQPEISRNGGDDKSKALERNPSNISPGEFYVSRHSNLSEVHVVFHLCVDDNVRSGNITARDPAIMGLRNILKVCCTHDVTTITVPLLLVHDMSEEMTIPWCLKRAELVFKCVKGFMMEMASWDGGISRTVQFLVPKSISEEMFYQLSNMLPQIFRVSSTLTLTSKH</sequence>
<dbReference type="PANTHER" id="PTHR16525:SF0">
    <property type="entry name" value="PROTEIN C12ORF4"/>
    <property type="match status" value="1"/>
</dbReference>
<dbReference type="AlphaFoldDB" id="A0A5C6P9A5"/>
<evidence type="ECO:0008006" key="4">
    <source>
        <dbReference type="Google" id="ProtNLM"/>
    </source>
</evidence>
<evidence type="ECO:0000313" key="3">
    <source>
        <dbReference type="Proteomes" id="UP000324091"/>
    </source>
</evidence>
<evidence type="ECO:0000256" key="1">
    <source>
        <dbReference type="SAM" id="MobiDB-lite"/>
    </source>
</evidence>
<dbReference type="GO" id="GO:0043304">
    <property type="term" value="P:regulation of mast cell degranulation"/>
    <property type="evidence" value="ECO:0007669"/>
    <property type="project" value="TreeGrafter"/>
</dbReference>
<gene>
    <name evidence="2" type="ORF">D4764_13G0009740</name>
</gene>
<dbReference type="InterPro" id="IPR019311">
    <property type="entry name" value="Fy-3"/>
</dbReference>
<keyword evidence="3" id="KW-1185">Reference proteome</keyword>
<name>A0A5C6P9A5_9TELE</name>
<feature type="region of interest" description="Disordered" evidence="1">
    <location>
        <begin position="346"/>
        <end position="533"/>
    </location>
</feature>
<dbReference type="EMBL" id="RHFK02000005">
    <property type="protein sequence ID" value="TWW76312.1"/>
    <property type="molecule type" value="Genomic_DNA"/>
</dbReference>
<proteinExistence type="predicted"/>